<dbReference type="EMBL" id="CAADRP010001046">
    <property type="protein sequence ID" value="VFU34708.1"/>
    <property type="molecule type" value="Genomic_DNA"/>
</dbReference>
<accession>A0A6N2L2D1</accession>
<dbReference type="GO" id="GO:0005634">
    <property type="term" value="C:nucleus"/>
    <property type="evidence" value="ECO:0007669"/>
    <property type="project" value="InterPro"/>
</dbReference>
<protein>
    <recommendedName>
        <fullName evidence="1">RSE1/DDB1/CPSF1 C-terminal domain-containing protein</fullName>
    </recommendedName>
</protein>
<organism evidence="2">
    <name type="scientific">Salix viminalis</name>
    <name type="common">Common osier</name>
    <name type="synonym">Basket willow</name>
    <dbReference type="NCBI Taxonomy" id="40686"/>
    <lineage>
        <taxon>Eukaryota</taxon>
        <taxon>Viridiplantae</taxon>
        <taxon>Streptophyta</taxon>
        <taxon>Embryophyta</taxon>
        <taxon>Tracheophyta</taxon>
        <taxon>Spermatophyta</taxon>
        <taxon>Magnoliopsida</taxon>
        <taxon>eudicotyledons</taxon>
        <taxon>Gunneridae</taxon>
        <taxon>Pentapetalae</taxon>
        <taxon>rosids</taxon>
        <taxon>fabids</taxon>
        <taxon>Malpighiales</taxon>
        <taxon>Salicaceae</taxon>
        <taxon>Saliceae</taxon>
        <taxon>Salix</taxon>
    </lineage>
</organism>
<feature type="domain" description="RSE1/DDB1/CPSF1 C-terminal" evidence="1">
    <location>
        <begin position="39"/>
        <end position="117"/>
    </location>
</feature>
<reference evidence="2" key="1">
    <citation type="submission" date="2019-03" db="EMBL/GenBank/DDBJ databases">
        <authorList>
            <person name="Mank J."/>
            <person name="Almeida P."/>
        </authorList>
    </citation>
    <scope>NUCLEOTIDE SEQUENCE</scope>
    <source>
        <strain evidence="2">78183</strain>
    </source>
</reference>
<sequence length="143" mass="16016">MAYRSAYFPVKDVCDEIEGDLTGGKIQWEQGKLNGCPNKVEEIVQFHIEGISNSRQGGECIMYGTVMGSVGALLPFTSRDDDDFFSHLEMHLRHDHQPLSAYFPVKDVIGGDLCEQFPTLPLDAQRKNADELDRTPGKILKKT</sequence>
<dbReference type="InterPro" id="IPR050358">
    <property type="entry name" value="RSE1/DDB1/CFT1"/>
</dbReference>
<dbReference type="InterPro" id="IPR004871">
    <property type="entry name" value="RSE1/DDB1/CPSF1_C"/>
</dbReference>
<name>A0A6N2L2D1_SALVM</name>
<dbReference type="AlphaFoldDB" id="A0A6N2L2D1"/>
<dbReference type="PANTHER" id="PTHR10644">
    <property type="entry name" value="DNA REPAIR/RNA PROCESSING CPSF FAMILY"/>
    <property type="match status" value="1"/>
</dbReference>
<dbReference type="GO" id="GO:0003676">
    <property type="term" value="F:nucleic acid binding"/>
    <property type="evidence" value="ECO:0007669"/>
    <property type="project" value="InterPro"/>
</dbReference>
<gene>
    <name evidence="2" type="ORF">SVIM_LOCUS168016</name>
</gene>
<evidence type="ECO:0000259" key="1">
    <source>
        <dbReference type="Pfam" id="PF03178"/>
    </source>
</evidence>
<evidence type="ECO:0000313" key="2">
    <source>
        <dbReference type="EMBL" id="VFU34708.1"/>
    </source>
</evidence>
<dbReference type="Pfam" id="PF03178">
    <property type="entry name" value="CPSF_A"/>
    <property type="match status" value="1"/>
</dbReference>
<proteinExistence type="predicted"/>